<evidence type="ECO:0000313" key="1">
    <source>
        <dbReference type="EMBL" id="WUQ15823.1"/>
    </source>
</evidence>
<reference evidence="1" key="1">
    <citation type="submission" date="2022-10" db="EMBL/GenBank/DDBJ databases">
        <title>The complete genomes of actinobacterial strains from the NBC collection.</title>
        <authorList>
            <person name="Joergensen T.S."/>
            <person name="Alvarez Arevalo M."/>
            <person name="Sterndorff E.B."/>
            <person name="Faurdal D."/>
            <person name="Vuksanovic O."/>
            <person name="Mourched A.-S."/>
            <person name="Charusanti P."/>
            <person name="Shaw S."/>
            <person name="Blin K."/>
            <person name="Weber T."/>
        </authorList>
    </citation>
    <scope>NUCLEOTIDE SEQUENCE</scope>
    <source>
        <strain evidence="1">NBC_00248</strain>
    </source>
</reference>
<gene>
    <name evidence="1" type="ORF">OG517_32900</name>
</gene>
<name>A0ABZ1TKC9_STRVG</name>
<organism evidence="1 2">
    <name type="scientific">Streptomyces virginiae</name>
    <name type="common">Streptomyces cinnamonensis</name>
    <dbReference type="NCBI Taxonomy" id="1961"/>
    <lineage>
        <taxon>Bacteria</taxon>
        <taxon>Bacillati</taxon>
        <taxon>Actinomycetota</taxon>
        <taxon>Actinomycetes</taxon>
        <taxon>Kitasatosporales</taxon>
        <taxon>Streptomycetaceae</taxon>
        <taxon>Streptomyces</taxon>
    </lineage>
</organism>
<accession>A0ABZ1TKC9</accession>
<evidence type="ECO:0000313" key="2">
    <source>
        <dbReference type="Proteomes" id="UP001432039"/>
    </source>
</evidence>
<sequence length="94" mass="10705">MMLAIGALLGCAATLLTLAIWRSLTRTPHCGWCATASNWPTSRHDALRCRGYVQDRRRERLRDIRNGRPVEEPNPWGEAYLLEEEIAQRTKADA</sequence>
<proteinExistence type="predicted"/>
<evidence type="ECO:0008006" key="3">
    <source>
        <dbReference type="Google" id="ProtNLM"/>
    </source>
</evidence>
<protein>
    <recommendedName>
        <fullName evidence="3">Secreted protein</fullName>
    </recommendedName>
</protein>
<dbReference type="RefSeq" id="WP_328964203.1">
    <property type="nucleotide sequence ID" value="NZ_CP108090.1"/>
</dbReference>
<dbReference type="Proteomes" id="UP001432039">
    <property type="component" value="Chromosome"/>
</dbReference>
<dbReference type="EMBL" id="CP108090">
    <property type="protein sequence ID" value="WUQ15823.1"/>
    <property type="molecule type" value="Genomic_DNA"/>
</dbReference>
<keyword evidence="2" id="KW-1185">Reference proteome</keyword>